<name>L1LBA5_THEEQ</name>
<evidence type="ECO:0000256" key="1">
    <source>
        <dbReference type="SAM" id="Phobius"/>
    </source>
</evidence>
<keyword evidence="1" id="KW-0812">Transmembrane</keyword>
<evidence type="ECO:0000313" key="2">
    <source>
        <dbReference type="EMBL" id="EKX72443.1"/>
    </source>
</evidence>
<accession>L1LBA5</accession>
<dbReference type="GeneID" id="15803992"/>
<dbReference type="AlphaFoldDB" id="L1LBA5"/>
<sequence length="101" mass="11028">MVELEKNNGGQDKYEYYIRQENSQNSWTILRRQGETGKLYGSSLTDQLNQLKTQKDNTADPQKQVIINAVGGTLGGLVVAGALVALAKIFWPAIVASFAAL</sequence>
<organism evidence="2 3">
    <name type="scientific">Theileria equi strain WA</name>
    <dbReference type="NCBI Taxonomy" id="1537102"/>
    <lineage>
        <taxon>Eukaryota</taxon>
        <taxon>Sar</taxon>
        <taxon>Alveolata</taxon>
        <taxon>Apicomplexa</taxon>
        <taxon>Aconoidasida</taxon>
        <taxon>Piroplasmida</taxon>
        <taxon>Theileriidae</taxon>
        <taxon>Theileria</taxon>
    </lineage>
</organism>
<evidence type="ECO:0000313" key="3">
    <source>
        <dbReference type="Proteomes" id="UP000031512"/>
    </source>
</evidence>
<protein>
    <submittedName>
        <fullName evidence="2">Uncharacterized protein</fullName>
    </submittedName>
</protein>
<dbReference type="Proteomes" id="UP000031512">
    <property type="component" value="Unassembled WGS sequence"/>
</dbReference>
<keyword evidence="1" id="KW-1133">Transmembrane helix</keyword>
<feature type="transmembrane region" description="Helical" evidence="1">
    <location>
        <begin position="65"/>
        <end position="91"/>
    </location>
</feature>
<dbReference type="EMBL" id="ACOU01000007">
    <property type="protein sequence ID" value="EKX72443.1"/>
    <property type="molecule type" value="Genomic_DNA"/>
</dbReference>
<proteinExistence type="predicted"/>
<keyword evidence="1" id="KW-0472">Membrane</keyword>
<dbReference type="RefSeq" id="XP_004831895.1">
    <property type="nucleotide sequence ID" value="XM_004831838.1"/>
</dbReference>
<dbReference type="KEGG" id="beq:BEWA_049100"/>
<gene>
    <name evidence="2" type="ORF">BEWA_049100</name>
</gene>
<comment type="caution">
    <text evidence="2">The sequence shown here is derived from an EMBL/GenBank/DDBJ whole genome shotgun (WGS) entry which is preliminary data.</text>
</comment>
<keyword evidence="3" id="KW-1185">Reference proteome</keyword>
<reference evidence="2 3" key="1">
    <citation type="journal article" date="2012" name="BMC Genomics">
        <title>Comparative genomic analysis and phylogenetic position of Theileria equi.</title>
        <authorList>
            <person name="Kappmeyer L.S."/>
            <person name="Thiagarajan M."/>
            <person name="Herndon D.R."/>
            <person name="Ramsay J.D."/>
            <person name="Caler E."/>
            <person name="Djikeng A."/>
            <person name="Gillespie J.J."/>
            <person name="Lau A.O."/>
            <person name="Roalson E.H."/>
            <person name="Silva J.C."/>
            <person name="Silva M.G."/>
            <person name="Suarez C.E."/>
            <person name="Ueti M.W."/>
            <person name="Nene V.M."/>
            <person name="Mealey R.H."/>
            <person name="Knowles D.P."/>
            <person name="Brayton K.A."/>
        </authorList>
    </citation>
    <scope>NUCLEOTIDE SEQUENCE [LARGE SCALE GENOMIC DNA]</scope>
    <source>
        <strain evidence="2 3">WA</strain>
    </source>
</reference>
<dbReference type="VEuPathDB" id="PiroplasmaDB:BEWA_049100"/>